<dbReference type="AlphaFoldDB" id="A0A380RVE7"/>
<dbReference type="Pfam" id="PF13807">
    <property type="entry name" value="GNVR"/>
    <property type="match status" value="1"/>
</dbReference>
<evidence type="ECO:0000256" key="9">
    <source>
        <dbReference type="ARBA" id="ARBA00022840"/>
    </source>
</evidence>
<evidence type="ECO:0000256" key="6">
    <source>
        <dbReference type="ARBA" id="ARBA00022692"/>
    </source>
</evidence>
<evidence type="ECO:0000313" key="18">
    <source>
        <dbReference type="EMBL" id="SUQ19265.1"/>
    </source>
</evidence>
<keyword evidence="11 14" id="KW-0472">Membrane</keyword>
<dbReference type="InterPro" id="IPR050445">
    <property type="entry name" value="Bact_polysacc_biosynth/exp"/>
</dbReference>
<evidence type="ECO:0000256" key="5">
    <source>
        <dbReference type="ARBA" id="ARBA00022679"/>
    </source>
</evidence>
<evidence type="ECO:0000259" key="16">
    <source>
        <dbReference type="Pfam" id="PF13614"/>
    </source>
</evidence>
<evidence type="ECO:0000259" key="17">
    <source>
        <dbReference type="Pfam" id="PF13807"/>
    </source>
</evidence>
<keyword evidence="5" id="KW-0808">Transferase</keyword>
<dbReference type="Pfam" id="PF23607">
    <property type="entry name" value="WZC_N"/>
    <property type="match status" value="1"/>
</dbReference>
<dbReference type="InterPro" id="IPR032807">
    <property type="entry name" value="GNVR"/>
</dbReference>
<dbReference type="InterPro" id="IPR003856">
    <property type="entry name" value="LPS_length_determ_N"/>
</dbReference>
<comment type="subcellular location">
    <subcellularLocation>
        <location evidence="1">Cell inner membrane</location>
        <topology evidence="1">Multi-pass membrane protein</topology>
    </subcellularLocation>
</comment>
<dbReference type="InterPro" id="IPR005702">
    <property type="entry name" value="Wzc-like_C"/>
</dbReference>
<reference evidence="18 19" key="1">
    <citation type="submission" date="2017-08" db="EMBL/GenBank/DDBJ databases">
        <authorList>
            <person name="de Groot N.N."/>
        </authorList>
    </citation>
    <scope>NUCLEOTIDE SEQUENCE [LARGE SCALE GENOMIC DNA]</scope>
    <source>
        <strain evidence="18 19">HM2</strain>
    </source>
</reference>
<keyword evidence="4" id="KW-0997">Cell inner membrane</keyword>
<dbReference type="PANTHER" id="PTHR32309:SF32">
    <property type="entry name" value="TYROSINE-PROTEIN KINASE ETK-RELATED"/>
    <property type="match status" value="1"/>
</dbReference>
<dbReference type="Proteomes" id="UP000255423">
    <property type="component" value="Unassembled WGS sequence"/>
</dbReference>
<feature type="domain" description="Tyrosine-protein kinase G-rich" evidence="17">
    <location>
        <begin position="371"/>
        <end position="450"/>
    </location>
</feature>
<organism evidence="18 19">
    <name type="scientific">Fibrobacter succinogenes</name>
    <name type="common">Bacteroides succinogenes</name>
    <dbReference type="NCBI Taxonomy" id="833"/>
    <lineage>
        <taxon>Bacteria</taxon>
        <taxon>Pseudomonadati</taxon>
        <taxon>Fibrobacterota</taxon>
        <taxon>Fibrobacteria</taxon>
        <taxon>Fibrobacterales</taxon>
        <taxon>Fibrobacteraceae</taxon>
        <taxon>Fibrobacter</taxon>
    </lineage>
</organism>
<keyword evidence="10 14" id="KW-1133">Transmembrane helix</keyword>
<dbReference type="EMBL" id="UHJL01000001">
    <property type="protein sequence ID" value="SUQ19265.1"/>
    <property type="molecule type" value="Genomic_DNA"/>
</dbReference>
<evidence type="ECO:0000256" key="8">
    <source>
        <dbReference type="ARBA" id="ARBA00022777"/>
    </source>
</evidence>
<dbReference type="GO" id="GO:0004713">
    <property type="term" value="F:protein tyrosine kinase activity"/>
    <property type="evidence" value="ECO:0007669"/>
    <property type="project" value="UniProtKB-KW"/>
</dbReference>
<dbReference type="RefSeq" id="WP_109571970.1">
    <property type="nucleotide sequence ID" value="NZ_UHJL01000001.1"/>
</dbReference>
<gene>
    <name evidence="18" type="ORF">SAMN05661053_0495</name>
</gene>
<keyword evidence="7" id="KW-0547">Nucleotide-binding</keyword>
<dbReference type="NCBIfam" id="TIGR01007">
    <property type="entry name" value="eps_fam"/>
    <property type="match status" value="1"/>
</dbReference>
<keyword evidence="3" id="KW-1003">Cell membrane</keyword>
<evidence type="ECO:0000256" key="3">
    <source>
        <dbReference type="ARBA" id="ARBA00022475"/>
    </source>
</evidence>
<evidence type="ECO:0000256" key="7">
    <source>
        <dbReference type="ARBA" id="ARBA00022741"/>
    </source>
</evidence>
<feature type="transmembrane region" description="Helical" evidence="14">
    <location>
        <begin position="36"/>
        <end position="56"/>
    </location>
</feature>
<evidence type="ECO:0000256" key="12">
    <source>
        <dbReference type="ARBA" id="ARBA00023137"/>
    </source>
</evidence>
<proteinExistence type="inferred from homology"/>
<dbReference type="SUPFAM" id="SSF52540">
    <property type="entry name" value="P-loop containing nucleoside triphosphate hydrolases"/>
    <property type="match status" value="1"/>
</dbReference>
<feature type="domain" description="AAA" evidence="16">
    <location>
        <begin position="520"/>
        <end position="643"/>
    </location>
</feature>
<comment type="similarity">
    <text evidence="2">Belongs to the etk/wzc family.</text>
</comment>
<evidence type="ECO:0000256" key="14">
    <source>
        <dbReference type="SAM" id="Phobius"/>
    </source>
</evidence>
<comment type="catalytic activity">
    <reaction evidence="13">
        <text>L-tyrosyl-[protein] + ATP = O-phospho-L-tyrosyl-[protein] + ADP + H(+)</text>
        <dbReference type="Rhea" id="RHEA:10596"/>
        <dbReference type="Rhea" id="RHEA-COMP:10136"/>
        <dbReference type="Rhea" id="RHEA-COMP:20101"/>
        <dbReference type="ChEBI" id="CHEBI:15378"/>
        <dbReference type="ChEBI" id="CHEBI:30616"/>
        <dbReference type="ChEBI" id="CHEBI:46858"/>
        <dbReference type="ChEBI" id="CHEBI:61978"/>
        <dbReference type="ChEBI" id="CHEBI:456216"/>
    </reaction>
</comment>
<dbReference type="InterPro" id="IPR027417">
    <property type="entry name" value="P-loop_NTPase"/>
</dbReference>
<evidence type="ECO:0000256" key="10">
    <source>
        <dbReference type="ARBA" id="ARBA00022989"/>
    </source>
</evidence>
<evidence type="ECO:0000256" key="1">
    <source>
        <dbReference type="ARBA" id="ARBA00004429"/>
    </source>
</evidence>
<protein>
    <submittedName>
        <fullName evidence="18">Tyrosine-protein kinase Etk/Wzc</fullName>
    </submittedName>
</protein>
<keyword evidence="9" id="KW-0067">ATP-binding</keyword>
<dbReference type="Pfam" id="PF02706">
    <property type="entry name" value="Wzz"/>
    <property type="match status" value="1"/>
</dbReference>
<dbReference type="Gene3D" id="3.40.50.300">
    <property type="entry name" value="P-loop containing nucleotide triphosphate hydrolases"/>
    <property type="match status" value="1"/>
</dbReference>
<evidence type="ECO:0000256" key="13">
    <source>
        <dbReference type="ARBA" id="ARBA00053015"/>
    </source>
</evidence>
<sequence length="712" mass="79260">MAESEQQTIVVGAQQMQAENTITLLEALFILWKRRFLLLLFLAFGAIVGVLIGMWIRPQFTSDALLQIDVKGNKAGKAMGEMGALLEVASPADAEIELIKSRMVLSYVVSQEHLDYSAAPLSAMNRLLHKEGRMDIDYLEIPELARAERWIAVVTGADTYDVYTPEETKLVGGKVGDLLKAPYAGDTLCIRVNLMRATVGERFAIGQSNTLLAVRGLASSLKVAEKGKQTGIIGVSYSHRYADRAASILNTIANTYVRQNVEMRSAEAEKTLEFLESQLPGVKSKLDSAEKVLADYRHQIGSVDMTGETQAHLSKEMDLQRQLLQLEQQRQEATRLFKEEHPAVVTIVKQEAKLRRELSRLKKNAESMPITQQEVLRLQEDVAVNNALYTNMLNNIQQLRVVRAGEVGNVRIVDFAQIEPIQSKPKKLNILICSMAASFMLGVLLVFLLRMMKNGVRSSQELEHATDVSVFAKIPVSKNKVVRNKHNAMTLVESSPNEPASEAFRTLQTAIDFSLSEGQKVIMICGLVPGVGKSFVSKNLAAVYAMNGKRVLLIDADMRKGVIHSSKHVGLTEVLSGKVDWHEAVSDNRCQNLFVMGGGKRLMSPSELLRRDTFKNLLEEMKSEFDMILVDTPPVSMVTDAELIFPLVDFTLMVVHYGTDSLAQVKESLANLRRYADKPCAFVMNHCEYEPGHYYGYGYYGGGYYGKGYYSK</sequence>
<keyword evidence="6 14" id="KW-0812">Transmembrane</keyword>
<evidence type="ECO:0000259" key="15">
    <source>
        <dbReference type="Pfam" id="PF02706"/>
    </source>
</evidence>
<dbReference type="GO" id="GO:0005886">
    <property type="term" value="C:plasma membrane"/>
    <property type="evidence" value="ECO:0007669"/>
    <property type="project" value="UniProtKB-SubCell"/>
</dbReference>
<dbReference type="FunFam" id="3.40.50.300:FF:000527">
    <property type="entry name" value="Tyrosine-protein kinase etk"/>
    <property type="match status" value="1"/>
</dbReference>
<dbReference type="GO" id="GO:0005524">
    <property type="term" value="F:ATP binding"/>
    <property type="evidence" value="ECO:0007669"/>
    <property type="project" value="UniProtKB-KW"/>
</dbReference>
<name>A0A380RVE7_FIBSU</name>
<accession>A0A380RVE7</accession>
<feature type="transmembrane region" description="Helical" evidence="14">
    <location>
        <begin position="428"/>
        <end position="449"/>
    </location>
</feature>
<evidence type="ECO:0000256" key="2">
    <source>
        <dbReference type="ARBA" id="ARBA00008883"/>
    </source>
</evidence>
<evidence type="ECO:0000256" key="4">
    <source>
        <dbReference type="ARBA" id="ARBA00022519"/>
    </source>
</evidence>
<evidence type="ECO:0000256" key="11">
    <source>
        <dbReference type="ARBA" id="ARBA00023136"/>
    </source>
</evidence>
<dbReference type="PANTHER" id="PTHR32309">
    <property type="entry name" value="TYROSINE-PROTEIN KINASE"/>
    <property type="match status" value="1"/>
</dbReference>
<dbReference type="GO" id="GO:0042802">
    <property type="term" value="F:identical protein binding"/>
    <property type="evidence" value="ECO:0007669"/>
    <property type="project" value="UniProtKB-ARBA"/>
</dbReference>
<keyword evidence="8 18" id="KW-0418">Kinase</keyword>
<dbReference type="CDD" id="cd05387">
    <property type="entry name" value="BY-kinase"/>
    <property type="match status" value="1"/>
</dbReference>
<keyword evidence="12" id="KW-0829">Tyrosine-protein kinase</keyword>
<dbReference type="InterPro" id="IPR025669">
    <property type="entry name" value="AAA_dom"/>
</dbReference>
<evidence type="ECO:0000313" key="19">
    <source>
        <dbReference type="Proteomes" id="UP000255423"/>
    </source>
</evidence>
<feature type="domain" description="Polysaccharide chain length determinant N-terminal" evidence="15">
    <location>
        <begin position="20"/>
        <end position="111"/>
    </location>
</feature>
<dbReference type="Pfam" id="PF13614">
    <property type="entry name" value="AAA_31"/>
    <property type="match status" value="1"/>
</dbReference>